<dbReference type="RefSeq" id="WP_239275554.1">
    <property type="nucleotide sequence ID" value="NZ_JAROCE010000002.1"/>
</dbReference>
<protein>
    <submittedName>
        <fullName evidence="2">Uncharacterized protein</fullName>
    </submittedName>
</protein>
<feature type="transmembrane region" description="Helical" evidence="1">
    <location>
        <begin position="47"/>
        <end position="68"/>
    </location>
</feature>
<gene>
    <name evidence="2" type="ORF">P5G46_07885</name>
</gene>
<feature type="transmembrane region" description="Helical" evidence="1">
    <location>
        <begin position="80"/>
        <end position="98"/>
    </location>
</feature>
<reference evidence="2 3" key="1">
    <citation type="submission" date="2023-03" db="EMBL/GenBank/DDBJ databases">
        <title>MT1 and MT2 Draft Genomes of Novel Species.</title>
        <authorList>
            <person name="Venkateswaran K."/>
        </authorList>
    </citation>
    <scope>NUCLEOTIDE SEQUENCE [LARGE SCALE GENOMIC DNA]</scope>
    <source>
        <strain evidence="2 3">IF8SW-P5</strain>
    </source>
</reference>
<evidence type="ECO:0000313" key="2">
    <source>
        <dbReference type="EMBL" id="MFM2720421.1"/>
    </source>
</evidence>
<comment type="caution">
    <text evidence="2">The sequence shown here is derived from an EMBL/GenBank/DDBJ whole genome shotgun (WGS) entry which is preliminary data.</text>
</comment>
<evidence type="ECO:0000256" key="1">
    <source>
        <dbReference type="SAM" id="Phobius"/>
    </source>
</evidence>
<feature type="transmembrane region" description="Helical" evidence="1">
    <location>
        <begin position="12"/>
        <end position="35"/>
    </location>
</feature>
<organism evidence="2 3">
    <name type="scientific">Microbacterium mcarthurae</name>
    <dbReference type="NCBI Taxonomy" id="3035918"/>
    <lineage>
        <taxon>Bacteria</taxon>
        <taxon>Bacillati</taxon>
        <taxon>Actinomycetota</taxon>
        <taxon>Actinomycetes</taxon>
        <taxon>Micrococcales</taxon>
        <taxon>Microbacteriaceae</taxon>
        <taxon>Microbacterium</taxon>
    </lineage>
</organism>
<feature type="transmembrane region" description="Helical" evidence="1">
    <location>
        <begin position="104"/>
        <end position="121"/>
    </location>
</feature>
<sequence>MTPTVDLRRPLPVTVAVVLVYVGGLANTALGVLVLLARYEVDATDVLAVSLVGAATILLGLLTVAGGSSLARGSRLARNLLTAYLTLLVVLQILAVALTELDPTIAVALLAAVVVIAAVWIPPAARRYFARTAPAASDPSPIA</sequence>
<keyword evidence="1" id="KW-0472">Membrane</keyword>
<name>A0ABW9GGY5_9MICO</name>
<proteinExistence type="predicted"/>
<keyword evidence="3" id="KW-1185">Reference proteome</keyword>
<dbReference type="EMBL" id="JAROCE010000002">
    <property type="protein sequence ID" value="MFM2720421.1"/>
    <property type="molecule type" value="Genomic_DNA"/>
</dbReference>
<keyword evidence="1" id="KW-1133">Transmembrane helix</keyword>
<keyword evidence="1" id="KW-0812">Transmembrane</keyword>
<dbReference type="Proteomes" id="UP001630303">
    <property type="component" value="Unassembled WGS sequence"/>
</dbReference>
<accession>A0ABW9GGY5</accession>
<evidence type="ECO:0000313" key="3">
    <source>
        <dbReference type="Proteomes" id="UP001630303"/>
    </source>
</evidence>